<dbReference type="GO" id="GO:0003700">
    <property type="term" value="F:DNA-binding transcription factor activity"/>
    <property type="evidence" value="ECO:0007669"/>
    <property type="project" value="InterPro"/>
</dbReference>
<sequence>DLYHLKTFFTLAKIRNFTKAADHLHITQSAVSHAIKKLETSIDAALIDRKSRDLTLTDAGKILFRSCEKIFYELEKTDQDLAGLKKQTPLTIRVGATVEFGTTILINHINAFLDRFPELHIDFLFSHHLLEPLLQDTVDLIIDCKPHTVENLEKIQLFKEQYVTIAAPEFIQKNRITCLDDLARVRILSMDKDLDWWRNFIRAVPSDKQDCLKQMMQINHIRGIINGAISGLGIGFVPRYTVMEELNQNILMDPFPHITPAADDFHIFIKKERLGFKKNQQLITYLTHLAPLKNIFQ</sequence>
<dbReference type="PANTHER" id="PTHR30537">
    <property type="entry name" value="HTH-TYPE TRANSCRIPTIONAL REGULATOR"/>
    <property type="match status" value="1"/>
</dbReference>
<dbReference type="Pfam" id="PF03466">
    <property type="entry name" value="LysR_substrate"/>
    <property type="match status" value="1"/>
</dbReference>
<reference evidence="6" key="1">
    <citation type="submission" date="2020-07" db="EMBL/GenBank/DDBJ databases">
        <title>Severe corrosion of carbon steel in oil field produced water can be linked to methanogenic archaea containing a special type of NiFe hydrogenase.</title>
        <authorList>
            <person name="Lahme S."/>
            <person name="Mand J."/>
            <person name="Longwell J."/>
            <person name="Smith R."/>
            <person name="Enning D."/>
        </authorList>
    </citation>
    <scope>NUCLEOTIDE SEQUENCE</scope>
    <source>
        <strain evidence="6">MIC098Bin6</strain>
    </source>
</reference>
<keyword evidence="3" id="KW-0238">DNA-binding</keyword>
<dbReference type="InterPro" id="IPR036390">
    <property type="entry name" value="WH_DNA-bd_sf"/>
</dbReference>
<dbReference type="Proteomes" id="UP000706172">
    <property type="component" value="Unassembled WGS sequence"/>
</dbReference>
<evidence type="ECO:0000256" key="4">
    <source>
        <dbReference type="ARBA" id="ARBA00023163"/>
    </source>
</evidence>
<evidence type="ECO:0000256" key="1">
    <source>
        <dbReference type="ARBA" id="ARBA00009437"/>
    </source>
</evidence>
<dbReference type="AlphaFoldDB" id="A0A931CWW5"/>
<dbReference type="PANTHER" id="PTHR30537:SF5">
    <property type="entry name" value="HTH-TYPE TRANSCRIPTIONAL ACTIVATOR TTDR-RELATED"/>
    <property type="match status" value="1"/>
</dbReference>
<gene>
    <name evidence="6" type="ORF">H0S81_04970</name>
</gene>
<dbReference type="EMBL" id="JACCQK010000257">
    <property type="protein sequence ID" value="MBG0779259.1"/>
    <property type="molecule type" value="Genomic_DNA"/>
</dbReference>
<dbReference type="InterPro" id="IPR005119">
    <property type="entry name" value="LysR_subst-bd"/>
</dbReference>
<dbReference type="SUPFAM" id="SSF53850">
    <property type="entry name" value="Periplasmic binding protein-like II"/>
    <property type="match status" value="1"/>
</dbReference>
<dbReference type="GO" id="GO:0003677">
    <property type="term" value="F:DNA binding"/>
    <property type="evidence" value="ECO:0007669"/>
    <property type="project" value="UniProtKB-KW"/>
</dbReference>
<evidence type="ECO:0000313" key="6">
    <source>
        <dbReference type="EMBL" id="MBG0779259.1"/>
    </source>
</evidence>
<protein>
    <submittedName>
        <fullName evidence="6">LysR family transcriptional regulator</fullName>
    </submittedName>
</protein>
<evidence type="ECO:0000313" key="7">
    <source>
        <dbReference type="Proteomes" id="UP000706172"/>
    </source>
</evidence>
<feature type="non-terminal residue" evidence="6">
    <location>
        <position position="1"/>
    </location>
</feature>
<evidence type="ECO:0000256" key="2">
    <source>
        <dbReference type="ARBA" id="ARBA00023015"/>
    </source>
</evidence>
<comment type="similarity">
    <text evidence="1">Belongs to the LysR transcriptional regulatory family.</text>
</comment>
<dbReference type="CDD" id="cd05466">
    <property type="entry name" value="PBP2_LTTR_substrate"/>
    <property type="match status" value="1"/>
</dbReference>
<dbReference type="PRINTS" id="PR00039">
    <property type="entry name" value="HTHLYSR"/>
</dbReference>
<dbReference type="FunFam" id="1.10.10.10:FF:000001">
    <property type="entry name" value="LysR family transcriptional regulator"/>
    <property type="match status" value="1"/>
</dbReference>
<evidence type="ECO:0000259" key="5">
    <source>
        <dbReference type="PROSITE" id="PS50931"/>
    </source>
</evidence>
<dbReference type="PROSITE" id="PS50931">
    <property type="entry name" value="HTH_LYSR"/>
    <property type="match status" value="1"/>
</dbReference>
<name>A0A931CWW5_9BACT</name>
<proteinExistence type="inferred from homology"/>
<evidence type="ECO:0000256" key="3">
    <source>
        <dbReference type="ARBA" id="ARBA00023125"/>
    </source>
</evidence>
<comment type="caution">
    <text evidence="6">The sequence shown here is derived from an EMBL/GenBank/DDBJ whole genome shotgun (WGS) entry which is preliminary data.</text>
</comment>
<dbReference type="InterPro" id="IPR000847">
    <property type="entry name" value="LysR_HTH_N"/>
</dbReference>
<dbReference type="Gene3D" id="3.40.190.290">
    <property type="match status" value="1"/>
</dbReference>
<dbReference type="Gene3D" id="1.10.10.10">
    <property type="entry name" value="Winged helix-like DNA-binding domain superfamily/Winged helix DNA-binding domain"/>
    <property type="match status" value="1"/>
</dbReference>
<dbReference type="InterPro" id="IPR058163">
    <property type="entry name" value="LysR-type_TF_proteobact-type"/>
</dbReference>
<accession>A0A931CWW5</accession>
<dbReference type="InterPro" id="IPR036388">
    <property type="entry name" value="WH-like_DNA-bd_sf"/>
</dbReference>
<keyword evidence="4" id="KW-0804">Transcription</keyword>
<keyword evidence="2" id="KW-0805">Transcription regulation</keyword>
<feature type="domain" description="HTH lysR-type" evidence="5">
    <location>
        <begin position="1"/>
        <end position="57"/>
    </location>
</feature>
<dbReference type="Pfam" id="PF00126">
    <property type="entry name" value="HTH_1"/>
    <property type="match status" value="1"/>
</dbReference>
<dbReference type="SUPFAM" id="SSF46785">
    <property type="entry name" value="Winged helix' DNA-binding domain"/>
    <property type="match status" value="1"/>
</dbReference>
<organism evidence="6 7">
    <name type="scientific">Desulfotignum balticum</name>
    <dbReference type="NCBI Taxonomy" id="115781"/>
    <lineage>
        <taxon>Bacteria</taxon>
        <taxon>Pseudomonadati</taxon>
        <taxon>Thermodesulfobacteriota</taxon>
        <taxon>Desulfobacteria</taxon>
        <taxon>Desulfobacterales</taxon>
        <taxon>Desulfobacteraceae</taxon>
        <taxon>Desulfotignum</taxon>
    </lineage>
</organism>